<dbReference type="AlphaFoldDB" id="A0A6C0JNV1"/>
<protein>
    <submittedName>
        <fullName evidence="1">Uncharacterized protein</fullName>
    </submittedName>
</protein>
<organism evidence="1">
    <name type="scientific">viral metagenome</name>
    <dbReference type="NCBI Taxonomy" id="1070528"/>
    <lineage>
        <taxon>unclassified sequences</taxon>
        <taxon>metagenomes</taxon>
        <taxon>organismal metagenomes</taxon>
    </lineage>
</organism>
<accession>A0A6C0JNV1</accession>
<proteinExistence type="predicted"/>
<sequence length="47" mass="5207">MLKFLMLLAIAAVNSTKFARPTSMPTSVPTYTQVRTHNERGKLGLSK</sequence>
<dbReference type="EMBL" id="MN740412">
    <property type="protein sequence ID" value="QHU05374.1"/>
    <property type="molecule type" value="Genomic_DNA"/>
</dbReference>
<reference evidence="1" key="1">
    <citation type="journal article" date="2020" name="Nature">
        <title>Giant virus diversity and host interactions through global metagenomics.</title>
        <authorList>
            <person name="Schulz F."/>
            <person name="Roux S."/>
            <person name="Paez-Espino D."/>
            <person name="Jungbluth S."/>
            <person name="Walsh D.A."/>
            <person name="Denef V.J."/>
            <person name="McMahon K.D."/>
            <person name="Konstantinidis K.T."/>
            <person name="Eloe-Fadrosh E.A."/>
            <person name="Kyrpides N.C."/>
            <person name="Woyke T."/>
        </authorList>
    </citation>
    <scope>NUCLEOTIDE SEQUENCE</scope>
    <source>
        <strain evidence="1">GVMAG-M-3300027734-16</strain>
    </source>
</reference>
<name>A0A6C0JNV1_9ZZZZ</name>
<evidence type="ECO:0000313" key="1">
    <source>
        <dbReference type="EMBL" id="QHU05374.1"/>
    </source>
</evidence>